<comment type="caution">
    <text evidence="2">The sequence shown here is derived from an EMBL/GenBank/DDBJ whole genome shotgun (WGS) entry which is preliminary data.</text>
</comment>
<dbReference type="OrthoDB" id="218680at2"/>
<dbReference type="InterPro" id="IPR011050">
    <property type="entry name" value="Pectin_lyase_fold/virulence"/>
</dbReference>
<dbReference type="EMBL" id="RKHR01000003">
    <property type="protein sequence ID" value="ROS04548.1"/>
    <property type="molecule type" value="Genomic_DNA"/>
</dbReference>
<keyword evidence="3" id="KW-1185">Reference proteome</keyword>
<dbReference type="PANTHER" id="PTHR12338">
    <property type="entry name" value="AUTOTRANSPORTER"/>
    <property type="match status" value="1"/>
</dbReference>
<accession>A0A3N2DXL0</accession>
<dbReference type="Proteomes" id="UP000275394">
    <property type="component" value="Unassembled WGS sequence"/>
</dbReference>
<dbReference type="InterPro" id="IPR050909">
    <property type="entry name" value="Bact_Autotransporter_VF"/>
</dbReference>
<dbReference type="SMART" id="SM00912">
    <property type="entry name" value="Haemagg_act"/>
    <property type="match status" value="1"/>
</dbReference>
<gene>
    <name evidence="2" type="ORF">EDC56_0054</name>
</gene>
<dbReference type="Pfam" id="PF05860">
    <property type="entry name" value="TPS"/>
    <property type="match status" value="1"/>
</dbReference>
<evidence type="ECO:0000313" key="2">
    <source>
        <dbReference type="EMBL" id="ROS04548.1"/>
    </source>
</evidence>
<feature type="non-terminal residue" evidence="2">
    <location>
        <position position="994"/>
    </location>
</feature>
<dbReference type="NCBIfam" id="TIGR01901">
    <property type="entry name" value="adhes_NPXG"/>
    <property type="match status" value="1"/>
</dbReference>
<dbReference type="AlphaFoldDB" id="A0A3N2DXL0"/>
<dbReference type="SUPFAM" id="SSF51126">
    <property type="entry name" value="Pectin lyase-like"/>
    <property type="match status" value="1"/>
</dbReference>
<proteinExistence type="predicted"/>
<feature type="domain" description="Filamentous haemagglutinin FhaB/tRNA nuclease CdiA-like TPS" evidence="1">
    <location>
        <begin position="51"/>
        <end position="161"/>
    </location>
</feature>
<sequence length="994" mass="103992">MKKIAKKNTAGFNRKTKRQRIPLPFTPMPITLAVAAQVALSVGGMASSQFVNAAPTGGVVVEGTATITPDNLKVIQTTPEARINWADFSVGLNQDMVFEQPTASSITVNNVTSSSPSNIFGSIEANGKIVIVNSNGIIFHPQSTVNVGAIVASTLALDSLDFDAKTMTVKEGGGNTLRLEGSINAASSAHFISNHIVNSGSIGSGDTSVGARYISLNATNAATITFDQDGYIGVSVDSDGLLDKDLTNENLISNSGDIQATHIVLKANESSALFDNAVNNTGLIKATGISTSNGTIRLSSNMGDIINAPAGEISVADGGSLDAGAIEVSTKGDVINSGKISGQTSHIVIQTANLTNDGLIELTGDGTIGIEVGHGDANSSSKLGTITASSIVTVSGGSGSDTIIDDLTGDVNLGNGNASIGNFLINDIEQVNADGQVVNSSGLAKSVIVENDALTVDDLRIVGQGNYIGSDSAIDSVVDARIGSDANWHVKGNNNADDQVRSFTQIDQVQTAGTITNDSGAAQIVTIDDDTKINVAAIDFVGDGDYIGSSTAKDTIVDNRTESNTNGVESGTTWSLIADKVIDDHVRRFSMVDEVVQSDGAIINEAGAKTITLEDDDVLNVAGINFVGDGLQREATYFGSDEDIDIIMDNRTSGPLNAEWRIKGAGAVDDHMRSFRHVDEINSDFRISNDSGVDQTIVIDGNDKIRVAEIDFFGDGSYTGSDVATDVVRDNRSDDWDILGHKHVNDSVREFFDIDRVESDGIISNLSNASINIANQGAQLFKAVGIDFFGTGDYVGNAGAFDIIVDQSNSDWGISNLNTLTSAGRQFSNINHLSTAGTITEQGTFDWSFTGLNEAIAADINFHGITEVITGGTIRNDFSDGQLVTVSGADLTVADIKFTGSGNYVGNGEFDSVVDESNGNWDIASLNTLTSGGRQFSNINHLTTAGTITEQGTFDWSFTGLNEAIAADINFHGITEVITDGTISNDFSDGQLVT</sequence>
<evidence type="ECO:0000259" key="1">
    <source>
        <dbReference type="SMART" id="SM00912"/>
    </source>
</evidence>
<reference evidence="2 3" key="1">
    <citation type="submission" date="2018-11" db="EMBL/GenBank/DDBJ databases">
        <title>Genomic Encyclopedia of Type Strains, Phase IV (KMG-IV): sequencing the most valuable type-strain genomes for metagenomic binning, comparative biology and taxonomic classification.</title>
        <authorList>
            <person name="Goeker M."/>
        </authorList>
    </citation>
    <scope>NUCLEOTIDE SEQUENCE [LARGE SCALE GENOMIC DNA]</scope>
    <source>
        <strain evidence="2 3">DSM 100316</strain>
    </source>
</reference>
<evidence type="ECO:0000313" key="3">
    <source>
        <dbReference type="Proteomes" id="UP000275394"/>
    </source>
</evidence>
<dbReference type="RefSeq" id="WP_123710541.1">
    <property type="nucleotide sequence ID" value="NZ_RKHR01000003.1"/>
</dbReference>
<dbReference type="Gene3D" id="2.160.20.10">
    <property type="entry name" value="Single-stranded right-handed beta-helix, Pectin lyase-like"/>
    <property type="match status" value="1"/>
</dbReference>
<dbReference type="PANTHER" id="PTHR12338:SF5">
    <property type="entry name" value="ANTIGEN 43-RELATED"/>
    <property type="match status" value="1"/>
</dbReference>
<name>A0A3N2DXL0_9GAMM</name>
<organism evidence="2 3">
    <name type="scientific">Sinobacterium caligoides</name>
    <dbReference type="NCBI Taxonomy" id="933926"/>
    <lineage>
        <taxon>Bacteria</taxon>
        <taxon>Pseudomonadati</taxon>
        <taxon>Pseudomonadota</taxon>
        <taxon>Gammaproteobacteria</taxon>
        <taxon>Cellvibrionales</taxon>
        <taxon>Spongiibacteraceae</taxon>
        <taxon>Sinobacterium</taxon>
    </lineage>
</organism>
<dbReference type="InterPro" id="IPR012334">
    <property type="entry name" value="Pectin_lyas_fold"/>
</dbReference>
<protein>
    <submittedName>
        <fullName evidence="2">Filamentous hemagglutinin family protein</fullName>
    </submittedName>
</protein>
<dbReference type="InterPro" id="IPR008638">
    <property type="entry name" value="FhaB/CdiA-like_TPS"/>
</dbReference>